<dbReference type="OrthoDB" id="17458at2759"/>
<dbReference type="EMBL" id="AZIL01001181">
    <property type="protein sequence ID" value="EWM24596.1"/>
    <property type="molecule type" value="Genomic_DNA"/>
</dbReference>
<dbReference type="Gene3D" id="3.30.70.20">
    <property type="match status" value="1"/>
</dbReference>
<dbReference type="SMART" id="SM00849">
    <property type="entry name" value="Lactamase_B"/>
    <property type="match status" value="1"/>
</dbReference>
<dbReference type="CDD" id="cd07727">
    <property type="entry name" value="YmaE-like_MBL-fold"/>
    <property type="match status" value="1"/>
</dbReference>
<protein>
    <submittedName>
        <fullName evidence="3">Beta-lactamase domain protein</fullName>
    </submittedName>
</protein>
<keyword evidence="4" id="KW-1185">Reference proteome</keyword>
<feature type="region of interest" description="Disordered" evidence="1">
    <location>
        <begin position="1"/>
        <end position="31"/>
    </location>
</feature>
<dbReference type="PANTHER" id="PTHR42773">
    <property type="entry name" value="METALLO-BETA-LACTAMASE-RELATED"/>
    <property type="match status" value="1"/>
</dbReference>
<evidence type="ECO:0000259" key="2">
    <source>
        <dbReference type="SMART" id="SM00849"/>
    </source>
</evidence>
<name>W7TVG4_9STRA</name>
<dbReference type="Pfam" id="PF00753">
    <property type="entry name" value="Lactamase_B"/>
    <property type="match status" value="1"/>
</dbReference>
<evidence type="ECO:0000313" key="3">
    <source>
        <dbReference type="EMBL" id="EWM24596.1"/>
    </source>
</evidence>
<dbReference type="AlphaFoldDB" id="W7TVG4"/>
<organism evidence="3 4">
    <name type="scientific">Nannochloropsis gaditana</name>
    <dbReference type="NCBI Taxonomy" id="72520"/>
    <lineage>
        <taxon>Eukaryota</taxon>
        <taxon>Sar</taxon>
        <taxon>Stramenopiles</taxon>
        <taxon>Ochrophyta</taxon>
        <taxon>Eustigmatophyceae</taxon>
        <taxon>Eustigmatales</taxon>
        <taxon>Monodopsidaceae</taxon>
        <taxon>Nannochloropsis</taxon>
    </lineage>
</organism>
<accession>W7TVG4</accession>
<comment type="caution">
    <text evidence="3">The sequence shown here is derived from an EMBL/GenBank/DDBJ whole genome shotgun (WGS) entry which is preliminary data.</text>
</comment>
<dbReference type="Pfam" id="PF13370">
    <property type="entry name" value="Fer4_13"/>
    <property type="match status" value="1"/>
</dbReference>
<gene>
    <name evidence="3" type="ORF">Naga_100062g12</name>
</gene>
<evidence type="ECO:0000256" key="1">
    <source>
        <dbReference type="SAM" id="MobiDB-lite"/>
    </source>
</evidence>
<dbReference type="PANTHER" id="PTHR42773:SF1">
    <property type="entry name" value="METALLO-BETA-LACTAMASE FAMILY PROTEIN"/>
    <property type="match status" value="1"/>
</dbReference>
<dbReference type="Gene3D" id="3.60.15.10">
    <property type="entry name" value="Ribonuclease Z/Hydroxyacylglutathione hydrolase-like"/>
    <property type="match status" value="1"/>
</dbReference>
<feature type="domain" description="Metallo-beta-lactamase" evidence="2">
    <location>
        <begin position="159"/>
        <end position="330"/>
    </location>
</feature>
<evidence type="ECO:0000313" key="4">
    <source>
        <dbReference type="Proteomes" id="UP000019335"/>
    </source>
</evidence>
<feature type="compositionally biased region" description="Basic residues" evidence="1">
    <location>
        <begin position="1"/>
        <end position="20"/>
    </location>
</feature>
<reference evidence="3 4" key="1">
    <citation type="journal article" date="2014" name="Mol. Plant">
        <title>Chromosome Scale Genome Assembly and Transcriptome Profiling of Nannochloropsis gaditana in Nitrogen Depletion.</title>
        <authorList>
            <person name="Corteggiani Carpinelli E."/>
            <person name="Telatin A."/>
            <person name="Vitulo N."/>
            <person name="Forcato C."/>
            <person name="D'Angelo M."/>
            <person name="Schiavon R."/>
            <person name="Vezzi A."/>
            <person name="Giacometti G.M."/>
            <person name="Morosinotto T."/>
            <person name="Valle G."/>
        </authorList>
    </citation>
    <scope>NUCLEOTIDE SEQUENCE [LARGE SCALE GENOMIC DNA]</scope>
    <source>
        <strain evidence="3 4">B-31</strain>
    </source>
</reference>
<dbReference type="SUPFAM" id="SSF56281">
    <property type="entry name" value="Metallo-hydrolase/oxidoreductase"/>
    <property type="match status" value="1"/>
</dbReference>
<sequence length="467" mass="52288">MPRPHHAHTRPQTHSSSRRVMRMEDKDQEQPLVGPARDIADLEDFGSVEVTDKCCGAMTCRVLAPEIFHEAKLGSSFSDTHGSSTPDNFTYVGRKIRDETELRQVRRAVKACPFHALKLRRGGKGATVMDEDFNAAYPIQVDQSGAVYLLGHYSPKNAGATCYLIVRPNGGNVLVDCPVPNASLVERIKELGGAKYLVFTHKDHTAFTKEWKMAFPAIQRVLHAGDVVENRKHFFFPYTGDVEIKLAGGKAQPLDKEGDIVLIPIPGHSPGSLAILFQEHYLFTGDSLFYSRPRGHLVSSRLHCWSSWEEQRASLQALDSYQWAHVLPGHGEPKRFSGKEDAQASLARAIEWMGEQPGGSTSMASFVCWLQLRTHSGQSRFMRAIPRWARKGIERLVAPAGAPGARERARALKWARSAVMMWILLKVLPNVLAFLSRVGERRRIQARAAALVRLPWGHPWLEAEKRR</sequence>
<dbReference type="InterPro" id="IPR001279">
    <property type="entry name" value="Metallo-B-lactamas"/>
</dbReference>
<dbReference type="Proteomes" id="UP000019335">
    <property type="component" value="Chromosome 13"/>
</dbReference>
<proteinExistence type="predicted"/>
<dbReference type="InterPro" id="IPR036866">
    <property type="entry name" value="RibonucZ/Hydroxyglut_hydro"/>
</dbReference>